<dbReference type="Proteomes" id="UP001595848">
    <property type="component" value="Unassembled WGS sequence"/>
</dbReference>
<accession>A0ABV8NV70</accession>
<dbReference type="PANTHER" id="PTHR30419:SF2">
    <property type="entry name" value="LYSR FAMILY TRANSCRIPTIONAL REGULATOR"/>
    <property type="match status" value="1"/>
</dbReference>
<evidence type="ECO:0000259" key="4">
    <source>
        <dbReference type="PROSITE" id="PS50931"/>
    </source>
</evidence>
<proteinExistence type="predicted"/>
<keyword evidence="3" id="KW-0804">Transcription</keyword>
<keyword evidence="6" id="KW-1185">Reference proteome</keyword>
<evidence type="ECO:0000256" key="3">
    <source>
        <dbReference type="ARBA" id="ARBA00023163"/>
    </source>
</evidence>
<reference evidence="6" key="1">
    <citation type="journal article" date="2019" name="Int. J. Syst. Evol. Microbiol.">
        <title>The Global Catalogue of Microorganisms (GCM) 10K type strain sequencing project: providing services to taxonomists for standard genome sequencing and annotation.</title>
        <authorList>
            <consortium name="The Broad Institute Genomics Platform"/>
            <consortium name="The Broad Institute Genome Sequencing Center for Infectious Disease"/>
            <person name="Wu L."/>
            <person name="Ma J."/>
        </authorList>
    </citation>
    <scope>NUCLEOTIDE SEQUENCE [LARGE SCALE GENOMIC DNA]</scope>
    <source>
        <strain evidence="6">LMG 24813</strain>
    </source>
</reference>
<dbReference type="PROSITE" id="PS50931">
    <property type="entry name" value="HTH_LYSR"/>
    <property type="match status" value="1"/>
</dbReference>
<comment type="caution">
    <text evidence="5">The sequence shown here is derived from an EMBL/GenBank/DDBJ whole genome shotgun (WGS) entry which is preliminary data.</text>
</comment>
<organism evidence="5 6">
    <name type="scientific">Candidimonas humi</name>
    <dbReference type="NCBI Taxonomy" id="683355"/>
    <lineage>
        <taxon>Bacteria</taxon>
        <taxon>Pseudomonadati</taxon>
        <taxon>Pseudomonadota</taxon>
        <taxon>Betaproteobacteria</taxon>
        <taxon>Burkholderiales</taxon>
        <taxon>Alcaligenaceae</taxon>
        <taxon>Candidimonas</taxon>
    </lineage>
</organism>
<evidence type="ECO:0000256" key="2">
    <source>
        <dbReference type="ARBA" id="ARBA00023125"/>
    </source>
</evidence>
<dbReference type="InterPro" id="IPR000847">
    <property type="entry name" value="LysR_HTH_N"/>
</dbReference>
<evidence type="ECO:0000313" key="6">
    <source>
        <dbReference type="Proteomes" id="UP001595848"/>
    </source>
</evidence>
<dbReference type="RefSeq" id="WP_217962528.1">
    <property type="nucleotide sequence ID" value="NZ_JAHTBN010000001.1"/>
</dbReference>
<protein>
    <submittedName>
        <fullName evidence="5">LysR family transcriptional regulator</fullName>
    </submittedName>
</protein>
<name>A0ABV8NV70_9BURK</name>
<dbReference type="Pfam" id="PF00126">
    <property type="entry name" value="HTH_1"/>
    <property type="match status" value="1"/>
</dbReference>
<feature type="domain" description="HTH lysR-type" evidence="4">
    <location>
        <begin position="1"/>
        <end position="60"/>
    </location>
</feature>
<dbReference type="EMBL" id="JBHSBV010000001">
    <property type="protein sequence ID" value="MFC4199798.1"/>
    <property type="molecule type" value="Genomic_DNA"/>
</dbReference>
<sequence length="313" mass="34643">MRYELKDLRLFRAIEETGNLSAGAAAMHMTASSASYRLKNLEYAVGRPLFTRTPRGMTLTPAGEVLSRHARTVLDDVQSMHDELLGLASNLKGSIRLLANSSSLNSFIIPSLARFLSANSRVNVDLKEQESSVIPQSILNDEADIGVAAASSESDELESQLYAQDTLICAVHPDHPLATQQRVPFARLLDYDFVSMDRNSSNFLFLAGQARAESRPLNVRIHAHDFRSVLYLVQAEVGIALVPASIAHEYARDKRVVPVAIAAPWATRNLYMITRRQSGRSKLIHEFADILMHDPQVVASRASMDDCSFQIHS</sequence>
<evidence type="ECO:0000313" key="5">
    <source>
        <dbReference type="EMBL" id="MFC4199798.1"/>
    </source>
</evidence>
<keyword evidence="2" id="KW-0238">DNA-binding</keyword>
<dbReference type="Pfam" id="PF03466">
    <property type="entry name" value="LysR_substrate"/>
    <property type="match status" value="1"/>
</dbReference>
<gene>
    <name evidence="5" type="ORF">ACFOY1_02425</name>
</gene>
<dbReference type="PANTHER" id="PTHR30419">
    <property type="entry name" value="HTH-TYPE TRANSCRIPTIONAL REGULATOR YBHD"/>
    <property type="match status" value="1"/>
</dbReference>
<dbReference type="InterPro" id="IPR050950">
    <property type="entry name" value="HTH-type_LysR_regulators"/>
</dbReference>
<keyword evidence="1" id="KW-0805">Transcription regulation</keyword>
<dbReference type="InterPro" id="IPR005119">
    <property type="entry name" value="LysR_subst-bd"/>
</dbReference>
<evidence type="ECO:0000256" key="1">
    <source>
        <dbReference type="ARBA" id="ARBA00023015"/>
    </source>
</evidence>